<dbReference type="InterPro" id="IPR004006">
    <property type="entry name" value="DhaK_dom"/>
</dbReference>
<sequence length="144" mass="15514">MGVALTACTVPHVGRPSFDLADDEIEIGIGIHGEPGRHRRPMGTADEITDQLLDPVAEDLDLAQGDEVLLFVNGMGGTPESELYVVYRRARASLEARGVTVTRSLVGSYVTSLEMAGASLTVLRLDDELTSLWDAPVHTAALRW</sequence>
<dbReference type="PANTHER" id="PTHR28629">
    <property type="entry name" value="TRIOKINASE/FMN CYCLASE"/>
    <property type="match status" value="1"/>
</dbReference>
<dbReference type="PANTHER" id="PTHR28629:SF4">
    <property type="entry name" value="TRIOKINASE_FMN CYCLASE"/>
    <property type="match status" value="1"/>
</dbReference>
<dbReference type="InterPro" id="IPR050861">
    <property type="entry name" value="Dihydroxyacetone_Kinase"/>
</dbReference>
<evidence type="ECO:0000313" key="2">
    <source>
        <dbReference type="EMBL" id="BDZ43964.1"/>
    </source>
</evidence>
<organism evidence="2 3">
    <name type="scientific">Paraoerskovia sediminicola</name>
    <dbReference type="NCBI Taxonomy" id="1138587"/>
    <lineage>
        <taxon>Bacteria</taxon>
        <taxon>Bacillati</taxon>
        <taxon>Actinomycetota</taxon>
        <taxon>Actinomycetes</taxon>
        <taxon>Micrococcales</taxon>
        <taxon>Cellulomonadaceae</taxon>
        <taxon>Paraoerskovia</taxon>
    </lineage>
</organism>
<accession>A0ABM8G724</accession>
<dbReference type="SUPFAM" id="SSF82549">
    <property type="entry name" value="DAK1/DegV-like"/>
    <property type="match status" value="1"/>
</dbReference>
<gene>
    <name evidence="2" type="ORF">GCM10025865_32630</name>
</gene>
<proteinExistence type="predicted"/>
<feature type="domain" description="DhaK" evidence="1">
    <location>
        <begin position="1"/>
        <end position="141"/>
    </location>
</feature>
<name>A0ABM8G724_9CELL</name>
<evidence type="ECO:0000313" key="3">
    <source>
        <dbReference type="Proteomes" id="UP001321475"/>
    </source>
</evidence>
<dbReference type="Gene3D" id="3.30.1180.20">
    <property type="entry name" value="Dihydroxyacetone kinase, domain 2"/>
    <property type="match status" value="1"/>
</dbReference>
<dbReference type="EMBL" id="AP027729">
    <property type="protein sequence ID" value="BDZ43964.1"/>
    <property type="molecule type" value="Genomic_DNA"/>
</dbReference>
<evidence type="ECO:0000259" key="1">
    <source>
        <dbReference type="Pfam" id="PF02733"/>
    </source>
</evidence>
<protein>
    <recommendedName>
        <fullName evidence="1">DhaK domain-containing protein</fullName>
    </recommendedName>
</protein>
<reference evidence="3" key="1">
    <citation type="journal article" date="2019" name="Int. J. Syst. Evol. Microbiol.">
        <title>The Global Catalogue of Microorganisms (GCM) 10K type strain sequencing project: providing services to taxonomists for standard genome sequencing and annotation.</title>
        <authorList>
            <consortium name="The Broad Institute Genomics Platform"/>
            <consortium name="The Broad Institute Genome Sequencing Center for Infectious Disease"/>
            <person name="Wu L."/>
            <person name="Ma J."/>
        </authorList>
    </citation>
    <scope>NUCLEOTIDE SEQUENCE [LARGE SCALE GENOMIC DNA]</scope>
    <source>
        <strain evidence="3">NBRC 108565</strain>
    </source>
</reference>
<keyword evidence="3" id="KW-1185">Reference proteome</keyword>
<dbReference type="Proteomes" id="UP001321475">
    <property type="component" value="Chromosome"/>
</dbReference>
<dbReference type="Pfam" id="PF02733">
    <property type="entry name" value="Dak1"/>
    <property type="match status" value="1"/>
</dbReference>